<evidence type="ECO:0000313" key="1">
    <source>
        <dbReference type="EMBL" id="MBU5590466.1"/>
    </source>
</evidence>
<dbReference type="RefSeq" id="WP_096877959.1">
    <property type="nucleotide sequence ID" value="NZ_JAHLQL010000001.1"/>
</dbReference>
<evidence type="ECO:0000313" key="2">
    <source>
        <dbReference type="Proteomes" id="UP000736583"/>
    </source>
</evidence>
<dbReference type="EMBL" id="JAHLQL010000001">
    <property type="protein sequence ID" value="MBU5590466.1"/>
    <property type="molecule type" value="Genomic_DNA"/>
</dbReference>
<proteinExistence type="predicted"/>
<keyword evidence="2" id="KW-1185">Reference proteome</keyword>
<dbReference type="Proteomes" id="UP000736583">
    <property type="component" value="Unassembled WGS sequence"/>
</dbReference>
<name>A0ABS6EW78_9CLOT</name>
<sequence length="141" mass="16668">MFRFYDLDFTQYDNMRIYDEGDSKFEEVGEYEVELVNPYYPMNYGMRSTNQSSPPGLPPSFIPSKNQAKTMHSGGPSTLAIDAGGIRPCKFRFTYIWQTNGRSYWSYITFVGRRSISGFRWMNRRWVYFGLDLNRIESFFC</sequence>
<comment type="caution">
    <text evidence="1">The sequence shown here is derived from an EMBL/GenBank/DDBJ whole genome shotgun (WGS) entry which is preliminary data.</text>
</comment>
<gene>
    <name evidence="1" type="ORF">KQI89_01685</name>
</gene>
<accession>A0ABS6EW78</accession>
<protein>
    <submittedName>
        <fullName evidence="1">Uncharacterized protein</fullName>
    </submittedName>
</protein>
<reference evidence="1 2" key="1">
    <citation type="submission" date="2021-06" db="EMBL/GenBank/DDBJ databases">
        <authorList>
            <person name="Sun Q."/>
            <person name="Li D."/>
        </authorList>
    </citation>
    <scope>NUCLEOTIDE SEQUENCE [LARGE SCALE GENOMIC DNA]</scope>
    <source>
        <strain evidence="1 2">MSJ-4</strain>
    </source>
</reference>
<organism evidence="1 2">
    <name type="scientific">Clostridium simiarum</name>
    <dbReference type="NCBI Taxonomy" id="2841506"/>
    <lineage>
        <taxon>Bacteria</taxon>
        <taxon>Bacillati</taxon>
        <taxon>Bacillota</taxon>
        <taxon>Clostridia</taxon>
        <taxon>Eubacteriales</taxon>
        <taxon>Clostridiaceae</taxon>
        <taxon>Clostridium</taxon>
    </lineage>
</organism>